<name>A0A0E4H2Q1_MYCLN</name>
<evidence type="ECO:0000313" key="2">
    <source>
        <dbReference type="Proteomes" id="UP000199251"/>
    </source>
</evidence>
<organism evidence="1 2">
    <name type="scientific">Mycobacterium lentiflavum</name>
    <dbReference type="NCBI Taxonomy" id="141349"/>
    <lineage>
        <taxon>Bacteria</taxon>
        <taxon>Bacillati</taxon>
        <taxon>Actinomycetota</taxon>
        <taxon>Actinomycetes</taxon>
        <taxon>Mycobacteriales</taxon>
        <taxon>Mycobacteriaceae</taxon>
        <taxon>Mycobacterium</taxon>
        <taxon>Mycobacterium simiae complex</taxon>
    </lineage>
</organism>
<accession>A0A0E4H2Q1</accession>
<dbReference type="EMBL" id="CTEE01000002">
    <property type="protein sequence ID" value="CQD24201.1"/>
    <property type="molecule type" value="Genomic_DNA"/>
</dbReference>
<reference evidence="1 2" key="1">
    <citation type="submission" date="2015-03" db="EMBL/GenBank/DDBJ databases">
        <authorList>
            <person name="Urmite Genomes"/>
        </authorList>
    </citation>
    <scope>NUCLEOTIDE SEQUENCE [LARGE SCALE GENOMIC DNA]</scope>
    <source>
        <strain evidence="1 2">CSUR P1491</strain>
    </source>
</reference>
<dbReference type="RefSeq" id="WP_090609880.1">
    <property type="nucleotide sequence ID" value="NZ_CTEE01000002.1"/>
</dbReference>
<protein>
    <submittedName>
        <fullName evidence="1">Uncharacterized protein</fullName>
    </submittedName>
</protein>
<dbReference type="STRING" id="141349.BN1232_06100"/>
<gene>
    <name evidence="1" type="ORF">BN1232_06100</name>
</gene>
<sequence length="73" mass="8442">MSERNKFRVKFSDGTSMDFDSLEVLPDGLLKVSKEQAASSSIFRTRTTTKPVVRCYAPHFWQWFDSVEQPAPR</sequence>
<proteinExistence type="predicted"/>
<dbReference type="Proteomes" id="UP000199251">
    <property type="component" value="Unassembled WGS sequence"/>
</dbReference>
<evidence type="ECO:0000313" key="1">
    <source>
        <dbReference type="EMBL" id="CQD24201.1"/>
    </source>
</evidence>
<dbReference type="AlphaFoldDB" id="A0A0E4H2Q1"/>